<feature type="region of interest" description="Disordered" evidence="10">
    <location>
        <begin position="22"/>
        <end position="44"/>
    </location>
</feature>
<evidence type="ECO:0000259" key="12">
    <source>
        <dbReference type="PROSITE" id="PS50922"/>
    </source>
</evidence>
<evidence type="ECO:0000256" key="8">
    <source>
        <dbReference type="ARBA" id="ARBA00023180"/>
    </source>
</evidence>
<feature type="compositionally biased region" description="Polar residues" evidence="10">
    <location>
        <begin position="453"/>
        <end position="465"/>
    </location>
</feature>
<feature type="transmembrane region" description="Helical" evidence="11">
    <location>
        <begin position="205"/>
        <end position="230"/>
    </location>
</feature>
<organism evidence="13 14">
    <name type="scientific">Pyrenophora seminiperda CCB06</name>
    <dbReference type="NCBI Taxonomy" id="1302712"/>
    <lineage>
        <taxon>Eukaryota</taxon>
        <taxon>Fungi</taxon>
        <taxon>Dikarya</taxon>
        <taxon>Ascomycota</taxon>
        <taxon>Pezizomycotina</taxon>
        <taxon>Dothideomycetes</taxon>
        <taxon>Pleosporomycetidae</taxon>
        <taxon>Pleosporales</taxon>
        <taxon>Pleosporineae</taxon>
        <taxon>Pleosporaceae</taxon>
        <taxon>Pyrenophora</taxon>
    </lineage>
</organism>
<dbReference type="GO" id="GO:0005789">
    <property type="term" value="C:endoplasmic reticulum membrane"/>
    <property type="evidence" value="ECO:0007669"/>
    <property type="project" value="UniProtKB-SubCell"/>
</dbReference>
<keyword evidence="4 9" id="KW-0812">Transmembrane</keyword>
<feature type="transmembrane region" description="Helical" evidence="11">
    <location>
        <begin position="282"/>
        <end position="308"/>
    </location>
</feature>
<keyword evidence="14" id="KW-1185">Reference proteome</keyword>
<keyword evidence="6 11" id="KW-1133">Transmembrane helix</keyword>
<evidence type="ECO:0000256" key="2">
    <source>
        <dbReference type="ARBA" id="ARBA00009808"/>
    </source>
</evidence>
<dbReference type="PANTHER" id="PTHR12560">
    <property type="entry name" value="LONGEVITY ASSURANCE FACTOR 1 LAG1"/>
    <property type="match status" value="1"/>
</dbReference>
<evidence type="ECO:0000256" key="5">
    <source>
        <dbReference type="ARBA" id="ARBA00022824"/>
    </source>
</evidence>
<feature type="transmembrane region" description="Helical" evidence="11">
    <location>
        <begin position="250"/>
        <end position="270"/>
    </location>
</feature>
<accession>A0A3M7M8D1</accession>
<evidence type="ECO:0000256" key="11">
    <source>
        <dbReference type="SAM" id="Phobius"/>
    </source>
</evidence>
<dbReference type="InterPro" id="IPR016439">
    <property type="entry name" value="Lag1/Lac1-like"/>
</dbReference>
<keyword evidence="8" id="KW-0325">Glycoprotein</keyword>
<evidence type="ECO:0000313" key="13">
    <source>
        <dbReference type="EMBL" id="RMZ70753.1"/>
    </source>
</evidence>
<comment type="similarity">
    <text evidence="2">Belongs to the sphingosine N-acyltransferase family.</text>
</comment>
<evidence type="ECO:0000313" key="14">
    <source>
        <dbReference type="Proteomes" id="UP000265663"/>
    </source>
</evidence>
<evidence type="ECO:0000256" key="3">
    <source>
        <dbReference type="ARBA" id="ARBA00022679"/>
    </source>
</evidence>
<feature type="domain" description="TLC" evidence="12">
    <location>
        <begin position="196"/>
        <end position="412"/>
    </location>
</feature>
<dbReference type="GO" id="GO:0050291">
    <property type="term" value="F:sphingosine N-acyltransferase activity"/>
    <property type="evidence" value="ECO:0007669"/>
    <property type="project" value="InterPro"/>
</dbReference>
<name>A0A3M7M8D1_9PLEO</name>
<protein>
    <submittedName>
        <fullName evidence="13">TLC domain-containing</fullName>
    </submittedName>
</protein>
<dbReference type="AlphaFoldDB" id="A0A3M7M8D1"/>
<dbReference type="InterPro" id="IPR006634">
    <property type="entry name" value="TLC-dom"/>
</dbReference>
<evidence type="ECO:0000256" key="6">
    <source>
        <dbReference type="ARBA" id="ARBA00022989"/>
    </source>
</evidence>
<reference evidence="13 14" key="1">
    <citation type="journal article" date="2014" name="PLoS ONE">
        <title>De novo Genome Assembly of the Fungal Plant Pathogen Pyrenophora semeniperda.</title>
        <authorList>
            <person name="Soliai M.M."/>
            <person name="Meyer S.E."/>
            <person name="Udall J.A."/>
            <person name="Elzinga D.E."/>
            <person name="Hermansen R.A."/>
            <person name="Bodily P.M."/>
            <person name="Hart A.A."/>
            <person name="Coleman C.E."/>
        </authorList>
    </citation>
    <scope>NUCLEOTIDE SEQUENCE [LARGE SCALE GENOMIC DNA]</scope>
    <source>
        <strain evidence="13 14">CCB06</strain>
        <tissue evidence="13">Mycelium</tissue>
    </source>
</reference>
<evidence type="ECO:0000256" key="9">
    <source>
        <dbReference type="PROSITE-ProRule" id="PRU00205"/>
    </source>
</evidence>
<feature type="transmembrane region" description="Helical" evidence="11">
    <location>
        <begin position="328"/>
        <end position="345"/>
    </location>
</feature>
<dbReference type="EMBL" id="KE747824">
    <property type="protein sequence ID" value="RMZ70753.1"/>
    <property type="molecule type" value="Genomic_DNA"/>
</dbReference>
<evidence type="ECO:0000256" key="10">
    <source>
        <dbReference type="SAM" id="MobiDB-lite"/>
    </source>
</evidence>
<keyword evidence="5" id="KW-0256">Endoplasmic reticulum</keyword>
<proteinExistence type="inferred from homology"/>
<evidence type="ECO:0000256" key="7">
    <source>
        <dbReference type="ARBA" id="ARBA00023136"/>
    </source>
</evidence>
<comment type="subcellular location">
    <subcellularLocation>
        <location evidence="1">Endoplasmic reticulum membrane</location>
        <topology evidence="1">Multi-pass membrane protein</topology>
    </subcellularLocation>
</comment>
<dbReference type="OrthoDB" id="3053196at2759"/>
<sequence length="485" mass="56217">MTEPFPALNTAPALPHSLVVTSDVRGGRRRKSSALGPNVPGDGNVPAFATHRSGTPPMNSPISPIVMDFKSERIMRRSKRRTTRRYLAKAKRMCIRHTWLLPLVLALTIVSLYLVYPYESNPLSACLFLSYPLARDDPLIPAHVRNNPNAPIHYGKGGRDFAFVAFYIIVLSFTREFCMQRLIRPIALYFGIKNRDKQSRFMEQAYTALYFGIYGPFGIWIMSRTPVWYFNTIGMYENFPHRTHEAIVKAYYLLQASYWAQQAIVLLLMLEKPRKDFKELVAHHVITVSLIWLSYRFHFTYMGIAVYITHDISDFFLATSKCLNYIDSPIVGPYFFVFMCIWGYTRHYINLKIIYSILTTFKTVGPYELNWETQQYKCWISQYITFALLASLQAVNLFWWFFICRIAYRFIIYKDADDDRSEYAPTDDEVEDKEALLKDEADVEIEKIEDAPRSSSTPANGTTGVEQFDSIGSRLKQRKSEKQES</sequence>
<evidence type="ECO:0000256" key="4">
    <source>
        <dbReference type="ARBA" id="ARBA00022692"/>
    </source>
</evidence>
<keyword evidence="3" id="KW-0808">Transferase</keyword>
<dbReference type="PROSITE" id="PS50922">
    <property type="entry name" value="TLC"/>
    <property type="match status" value="1"/>
</dbReference>
<feature type="transmembrane region" description="Helical" evidence="11">
    <location>
        <begin position="99"/>
        <end position="118"/>
    </location>
</feature>
<keyword evidence="7 9" id="KW-0472">Membrane</keyword>
<feature type="transmembrane region" description="Helical" evidence="11">
    <location>
        <begin position="161"/>
        <end position="178"/>
    </location>
</feature>
<dbReference type="Proteomes" id="UP000265663">
    <property type="component" value="Unassembled WGS sequence"/>
</dbReference>
<gene>
    <name evidence="13" type="ORF">GMOD_00000888</name>
</gene>
<dbReference type="GO" id="GO:0046513">
    <property type="term" value="P:ceramide biosynthetic process"/>
    <property type="evidence" value="ECO:0007669"/>
    <property type="project" value="InterPro"/>
</dbReference>
<evidence type="ECO:0000256" key="1">
    <source>
        <dbReference type="ARBA" id="ARBA00004477"/>
    </source>
</evidence>
<feature type="region of interest" description="Disordered" evidence="10">
    <location>
        <begin position="446"/>
        <end position="485"/>
    </location>
</feature>
<dbReference type="Pfam" id="PF03798">
    <property type="entry name" value="TRAM_LAG1_CLN8"/>
    <property type="match status" value="1"/>
</dbReference>
<dbReference type="SMART" id="SM00724">
    <property type="entry name" value="TLC"/>
    <property type="match status" value="1"/>
</dbReference>
<dbReference type="PANTHER" id="PTHR12560:SF11">
    <property type="entry name" value="CERAMIDE SYNTHASE LAC1-RELATED"/>
    <property type="match status" value="1"/>
</dbReference>
<feature type="transmembrane region" description="Helical" evidence="11">
    <location>
        <begin position="383"/>
        <end position="402"/>
    </location>
</feature>